<dbReference type="Proteomes" id="UP000236731">
    <property type="component" value="Unassembled WGS sequence"/>
</dbReference>
<evidence type="ECO:0000256" key="4">
    <source>
        <dbReference type="ARBA" id="ARBA00022692"/>
    </source>
</evidence>
<sequence>MLRYPFAYLSILLSPAAFAQQDTTDQTLPIEEVVVTGQFLPTSLRNSVYKIRVIDRETIDRRGTADMTTLLNTELGFRFSHDLVLGETDIQLMGSSGNNIKILIDGVPIIDRGSSRQSLSQIDLNDIQRIEIVEGPVSVMYGTDALVGVINIITHAGVMKKNTMRIQARLLEESASKEYRAFRKEGRHNANVSLDYAGKVWSFGWSGSRNTFGGFQGNRTGRSLQWQPKDQWLTSGKVGYMQDKFQVNYNLNYLHEDIFTPGNININNKYTDKNYVTNRYTHNLQSGWQVSDKVQLTGSVSYQDYERRTKTRNYDLNTQTMELPEGAGLQDVSKFQQVFGRVNGLYKVQENLGLMVGLEFDYDKGSGARIQGNADIYDFAAYLSAEYHLGKRILMRPGIRMVYNSIYPAPPIIPAFNTKVLLAKNLDLRLGYAMGYRAPALRELYFTFHDTNHSIDGNTNLKAERNHNINMNLNIHDVSLGKTMFHSSLTGFYNYFNNLISIGESIENPGSYTYLNIGKYKTMGTTLENKLTLHNTSVNVGFSYLARLNQVYDYNKSLGKYFWTPELNSSISQEFPKLKANISVFYKLYGTRPSFRTQGSGAQMQILQAEQAAYSMLDISISKSLYRDFTLLGGMRNLTNTVNITNSSIEGTGAHSVSSSSIPISYGRSVFFGLQYQFNN</sequence>
<dbReference type="InterPro" id="IPR039426">
    <property type="entry name" value="TonB-dep_rcpt-like"/>
</dbReference>
<dbReference type="AlphaFoldDB" id="A0A1H5YQV5"/>
<evidence type="ECO:0000256" key="6">
    <source>
        <dbReference type="ARBA" id="ARBA00023077"/>
    </source>
</evidence>
<dbReference type="Pfam" id="PF07715">
    <property type="entry name" value="Plug"/>
    <property type="match status" value="1"/>
</dbReference>
<evidence type="ECO:0000256" key="5">
    <source>
        <dbReference type="ARBA" id="ARBA00022729"/>
    </source>
</evidence>
<keyword evidence="5 12" id="KW-0732">Signal</keyword>
<accession>A0A1H5YQV5</accession>
<evidence type="ECO:0000256" key="1">
    <source>
        <dbReference type="ARBA" id="ARBA00004571"/>
    </source>
</evidence>
<dbReference type="Pfam" id="PF00593">
    <property type="entry name" value="TonB_dep_Rec_b-barrel"/>
    <property type="match status" value="1"/>
</dbReference>
<keyword evidence="8 15" id="KW-0675">Receptor</keyword>
<evidence type="ECO:0000313" key="16">
    <source>
        <dbReference type="Proteomes" id="UP000236731"/>
    </source>
</evidence>
<keyword evidence="3 10" id="KW-1134">Transmembrane beta strand</keyword>
<comment type="subcellular location">
    <subcellularLocation>
        <location evidence="1 10">Cell outer membrane</location>
        <topology evidence="1 10">Multi-pass membrane protein</topology>
    </subcellularLocation>
</comment>
<dbReference type="PANTHER" id="PTHR30069:SF29">
    <property type="entry name" value="HEMOGLOBIN AND HEMOGLOBIN-HAPTOGLOBIN-BINDING PROTEIN 1-RELATED"/>
    <property type="match status" value="1"/>
</dbReference>
<evidence type="ECO:0000256" key="2">
    <source>
        <dbReference type="ARBA" id="ARBA00022448"/>
    </source>
</evidence>
<evidence type="ECO:0000256" key="12">
    <source>
        <dbReference type="SAM" id="SignalP"/>
    </source>
</evidence>
<evidence type="ECO:0000256" key="3">
    <source>
        <dbReference type="ARBA" id="ARBA00022452"/>
    </source>
</evidence>
<dbReference type="InterPro" id="IPR036942">
    <property type="entry name" value="Beta-barrel_TonB_sf"/>
</dbReference>
<dbReference type="SUPFAM" id="SSF56935">
    <property type="entry name" value="Porins"/>
    <property type="match status" value="1"/>
</dbReference>
<evidence type="ECO:0000313" key="15">
    <source>
        <dbReference type="EMBL" id="SEG26180.1"/>
    </source>
</evidence>
<dbReference type="GO" id="GO:0015344">
    <property type="term" value="F:siderophore uptake transmembrane transporter activity"/>
    <property type="evidence" value="ECO:0007669"/>
    <property type="project" value="TreeGrafter"/>
</dbReference>
<dbReference type="PROSITE" id="PS52016">
    <property type="entry name" value="TONB_DEPENDENT_REC_3"/>
    <property type="match status" value="1"/>
</dbReference>
<evidence type="ECO:0000256" key="8">
    <source>
        <dbReference type="ARBA" id="ARBA00023170"/>
    </source>
</evidence>
<dbReference type="PANTHER" id="PTHR30069">
    <property type="entry name" value="TONB-DEPENDENT OUTER MEMBRANE RECEPTOR"/>
    <property type="match status" value="1"/>
</dbReference>
<feature type="chain" id="PRO_5009290802" evidence="12">
    <location>
        <begin position="20"/>
        <end position="680"/>
    </location>
</feature>
<evidence type="ECO:0000259" key="14">
    <source>
        <dbReference type="Pfam" id="PF07715"/>
    </source>
</evidence>
<dbReference type="Gene3D" id="2.170.130.10">
    <property type="entry name" value="TonB-dependent receptor, plug domain"/>
    <property type="match status" value="1"/>
</dbReference>
<dbReference type="OrthoDB" id="9764669at2"/>
<dbReference type="InterPro" id="IPR012910">
    <property type="entry name" value="Plug_dom"/>
</dbReference>
<evidence type="ECO:0000256" key="11">
    <source>
        <dbReference type="RuleBase" id="RU003357"/>
    </source>
</evidence>
<keyword evidence="16" id="KW-1185">Reference proteome</keyword>
<feature type="domain" description="TonB-dependent receptor-like beta-barrel" evidence="13">
    <location>
        <begin position="234"/>
        <end position="638"/>
    </location>
</feature>
<reference evidence="16" key="1">
    <citation type="submission" date="2016-10" db="EMBL/GenBank/DDBJ databases">
        <authorList>
            <person name="Varghese N."/>
            <person name="Submissions S."/>
        </authorList>
    </citation>
    <scope>NUCLEOTIDE SEQUENCE [LARGE SCALE GENOMIC DNA]</scope>
    <source>
        <strain evidence="16">DSM 22361</strain>
    </source>
</reference>
<comment type="similarity">
    <text evidence="10 11">Belongs to the TonB-dependent receptor family.</text>
</comment>
<dbReference type="GO" id="GO:0009279">
    <property type="term" value="C:cell outer membrane"/>
    <property type="evidence" value="ECO:0007669"/>
    <property type="project" value="UniProtKB-SubCell"/>
</dbReference>
<evidence type="ECO:0000256" key="7">
    <source>
        <dbReference type="ARBA" id="ARBA00023136"/>
    </source>
</evidence>
<keyword evidence="4 10" id="KW-0812">Transmembrane</keyword>
<dbReference type="GO" id="GO:0044718">
    <property type="term" value="P:siderophore transmembrane transport"/>
    <property type="evidence" value="ECO:0007669"/>
    <property type="project" value="TreeGrafter"/>
</dbReference>
<proteinExistence type="inferred from homology"/>
<evidence type="ECO:0000259" key="13">
    <source>
        <dbReference type="Pfam" id="PF00593"/>
    </source>
</evidence>
<dbReference type="RefSeq" id="WP_103906260.1">
    <property type="nucleotide sequence ID" value="NZ_CP049246.1"/>
</dbReference>
<keyword evidence="7 10" id="KW-0472">Membrane</keyword>
<dbReference type="InterPro" id="IPR037066">
    <property type="entry name" value="Plug_dom_sf"/>
</dbReference>
<keyword evidence="2 10" id="KW-0813">Transport</keyword>
<dbReference type="InterPro" id="IPR000531">
    <property type="entry name" value="Beta-barrel_TonB"/>
</dbReference>
<organism evidence="15 16">
    <name type="scientific">Sphingobacterium lactis</name>
    <dbReference type="NCBI Taxonomy" id="797291"/>
    <lineage>
        <taxon>Bacteria</taxon>
        <taxon>Pseudomonadati</taxon>
        <taxon>Bacteroidota</taxon>
        <taxon>Sphingobacteriia</taxon>
        <taxon>Sphingobacteriales</taxon>
        <taxon>Sphingobacteriaceae</taxon>
        <taxon>Sphingobacterium</taxon>
    </lineage>
</organism>
<name>A0A1H5YQV5_9SPHI</name>
<feature type="domain" description="TonB-dependent receptor plug" evidence="14">
    <location>
        <begin position="44"/>
        <end position="149"/>
    </location>
</feature>
<keyword evidence="9 10" id="KW-0998">Cell outer membrane</keyword>
<dbReference type="EMBL" id="FNUT01000006">
    <property type="protein sequence ID" value="SEG26180.1"/>
    <property type="molecule type" value="Genomic_DNA"/>
</dbReference>
<feature type="signal peptide" evidence="12">
    <location>
        <begin position="1"/>
        <end position="19"/>
    </location>
</feature>
<evidence type="ECO:0000256" key="10">
    <source>
        <dbReference type="PROSITE-ProRule" id="PRU01360"/>
    </source>
</evidence>
<keyword evidence="6 11" id="KW-0798">TonB box</keyword>
<gene>
    <name evidence="15" type="ORF">SAMN05421877_10684</name>
</gene>
<dbReference type="Gene3D" id="2.40.170.20">
    <property type="entry name" value="TonB-dependent receptor, beta-barrel domain"/>
    <property type="match status" value="1"/>
</dbReference>
<evidence type="ECO:0000256" key="9">
    <source>
        <dbReference type="ARBA" id="ARBA00023237"/>
    </source>
</evidence>
<protein>
    <submittedName>
        <fullName evidence="15">Outer membrane receptor for ferrienterochelin and colicins</fullName>
    </submittedName>
</protein>